<evidence type="ECO:0000313" key="2">
    <source>
        <dbReference type="Proteomes" id="UP000011185"/>
    </source>
</evidence>
<reference evidence="1 2" key="1">
    <citation type="journal article" date="2012" name="PLoS Pathog.">
        <title>The genome of the obligate intracellular parasite Trachipleistophora hominis: new insights into microsporidian genome dynamics and reductive evolution.</title>
        <authorList>
            <person name="Heinz E."/>
            <person name="Williams T.A."/>
            <person name="Nakjang S."/>
            <person name="Noel C.J."/>
            <person name="Swan D.C."/>
            <person name="Goldberg A.V."/>
            <person name="Harris S.R."/>
            <person name="Weinmaier T."/>
            <person name="Markert S."/>
            <person name="Becher D."/>
            <person name="Bernhardt J."/>
            <person name="Dagan T."/>
            <person name="Hacker C."/>
            <person name="Lucocq J.M."/>
            <person name="Schweder T."/>
            <person name="Rattei T."/>
            <person name="Hall N."/>
            <person name="Hirt R.P."/>
            <person name="Embley T.M."/>
        </authorList>
    </citation>
    <scope>NUCLEOTIDE SEQUENCE [LARGE SCALE GENOMIC DNA]</scope>
</reference>
<protein>
    <submittedName>
        <fullName evidence="1">Putative WD40/YVTN repeat-like-containing domain, WD40 repeat-like-containing domain protein</fullName>
    </submittedName>
</protein>
<dbReference type="SUPFAM" id="SSF50978">
    <property type="entry name" value="WD40 repeat-like"/>
    <property type="match status" value="1"/>
</dbReference>
<dbReference type="OrthoDB" id="10261640at2759"/>
<organism evidence="1 2">
    <name type="scientific">Trachipleistophora hominis</name>
    <name type="common">Microsporidian parasite</name>
    <dbReference type="NCBI Taxonomy" id="72359"/>
    <lineage>
        <taxon>Eukaryota</taxon>
        <taxon>Fungi</taxon>
        <taxon>Fungi incertae sedis</taxon>
        <taxon>Microsporidia</taxon>
        <taxon>Pleistophoridae</taxon>
        <taxon>Trachipleistophora</taxon>
    </lineage>
</organism>
<dbReference type="Pfam" id="PF17005">
    <property type="entry name" value="WD40_like"/>
    <property type="match status" value="2"/>
</dbReference>
<dbReference type="InterPro" id="IPR031544">
    <property type="entry name" value="WD40-like"/>
</dbReference>
<gene>
    <name evidence="1" type="ORF">THOM_1163</name>
</gene>
<accession>L7JWR4</accession>
<keyword evidence="2" id="KW-1185">Reference proteome</keyword>
<name>L7JWR4_TRAHO</name>
<dbReference type="HOGENOM" id="CLU_1109293_0_0_1"/>
<feature type="non-terminal residue" evidence="1">
    <location>
        <position position="1"/>
    </location>
</feature>
<proteinExistence type="predicted"/>
<dbReference type="InParanoid" id="L7JWR4"/>
<dbReference type="AlphaFoldDB" id="L7JWR4"/>
<sequence>VKERRCLHKDISFVTHHKNILLIGCTDGEIHLFYKNLQHHINLAGHKSEITALSILNNYVFSCSAQNFIVYKNNSVVHNHKTNELKGMRVIDDRIYLMYNHCIRVLKHDACFSTSYNEKEYDAYFGDNTAYYGSESFSHVYDISSNATECIAKINDDLVIGGEYLMVMVKGREHRTAVQHVNLLVVSNTIVVFATLDGQIGIGDYREEQFSMCDGGVGLVYDMVLCGNVVYVAGENGTNEILLEDCGAPQL</sequence>
<dbReference type="Gene3D" id="2.130.10.10">
    <property type="entry name" value="YVTN repeat-like/Quinoprotein amine dehydrogenase"/>
    <property type="match status" value="1"/>
</dbReference>
<dbReference type="EMBL" id="JH993910">
    <property type="protein sequence ID" value="ELQ75869.1"/>
    <property type="molecule type" value="Genomic_DNA"/>
</dbReference>
<dbReference type="Proteomes" id="UP000011185">
    <property type="component" value="Unassembled WGS sequence"/>
</dbReference>
<evidence type="ECO:0000313" key="1">
    <source>
        <dbReference type="EMBL" id="ELQ75869.1"/>
    </source>
</evidence>
<dbReference type="VEuPathDB" id="MicrosporidiaDB:THOM_1163"/>
<dbReference type="InterPro" id="IPR036322">
    <property type="entry name" value="WD40_repeat_dom_sf"/>
</dbReference>
<dbReference type="InterPro" id="IPR015943">
    <property type="entry name" value="WD40/YVTN_repeat-like_dom_sf"/>
</dbReference>